<dbReference type="Proteomes" id="UP000054560">
    <property type="component" value="Unassembled WGS sequence"/>
</dbReference>
<feature type="compositionally biased region" description="Polar residues" evidence="1">
    <location>
        <begin position="140"/>
        <end position="153"/>
    </location>
</feature>
<reference evidence="2 3" key="1">
    <citation type="submission" date="2011-02" db="EMBL/GenBank/DDBJ databases">
        <title>The Genome Sequence of Sphaeroforma arctica JP610.</title>
        <authorList>
            <consortium name="The Broad Institute Genome Sequencing Platform"/>
            <person name="Russ C."/>
            <person name="Cuomo C."/>
            <person name="Young S.K."/>
            <person name="Zeng Q."/>
            <person name="Gargeya S."/>
            <person name="Alvarado L."/>
            <person name="Berlin A."/>
            <person name="Chapman S.B."/>
            <person name="Chen Z."/>
            <person name="Freedman E."/>
            <person name="Gellesch M."/>
            <person name="Goldberg J."/>
            <person name="Griggs A."/>
            <person name="Gujja S."/>
            <person name="Heilman E."/>
            <person name="Heiman D."/>
            <person name="Howarth C."/>
            <person name="Mehta T."/>
            <person name="Neiman D."/>
            <person name="Pearson M."/>
            <person name="Roberts A."/>
            <person name="Saif S."/>
            <person name="Shea T."/>
            <person name="Shenoy N."/>
            <person name="Sisk P."/>
            <person name="Stolte C."/>
            <person name="Sykes S."/>
            <person name="White J."/>
            <person name="Yandava C."/>
            <person name="Burger G."/>
            <person name="Gray M.W."/>
            <person name="Holland P.W.H."/>
            <person name="King N."/>
            <person name="Lang F.B.F."/>
            <person name="Roger A.J."/>
            <person name="Ruiz-Trillo I."/>
            <person name="Haas B."/>
            <person name="Nusbaum C."/>
            <person name="Birren B."/>
        </authorList>
    </citation>
    <scope>NUCLEOTIDE SEQUENCE [LARGE SCALE GENOMIC DNA]</scope>
    <source>
        <strain evidence="2 3">JP610</strain>
    </source>
</reference>
<evidence type="ECO:0000313" key="3">
    <source>
        <dbReference type="Proteomes" id="UP000054560"/>
    </source>
</evidence>
<gene>
    <name evidence="2" type="ORF">SARC_00319</name>
</gene>
<feature type="compositionally biased region" description="Low complexity" evidence="1">
    <location>
        <begin position="212"/>
        <end position="223"/>
    </location>
</feature>
<sequence>MYGNPIPIGAMPTNDGYAHNDHDEESQTTMSSHANSTHSVMSDQEPPARSYKPRPPSNNPNLQTTKGYLIPGQSESDESFTHSDLHSETNDEENPDGYLDEYDGYQTDKPLNHHTVDDYGRGTLNDKTGSPHESYKSRNSHNSTPRSLKNGSGVSVPRGAPEDLNTTGAAQRGFAQPNKQPHDLDVHGMQQPRTDNESEHSDNEDDDDDDGSSVYSGSSNDSEPTFGYMNEFGQLVYITDPEQQRQLAQLASEQGDSTQVMYIDEGQYKQLRDMRGNNDSQ</sequence>
<dbReference type="EMBL" id="KQ241605">
    <property type="protein sequence ID" value="KNC87554.1"/>
    <property type="molecule type" value="Genomic_DNA"/>
</dbReference>
<feature type="compositionally biased region" description="Acidic residues" evidence="1">
    <location>
        <begin position="202"/>
        <end position="211"/>
    </location>
</feature>
<proteinExistence type="predicted"/>
<name>A0A0L0GFB7_9EUKA</name>
<accession>A0A0L0GFB7</accession>
<feature type="compositionally biased region" description="Basic and acidic residues" evidence="1">
    <location>
        <begin position="79"/>
        <end position="89"/>
    </location>
</feature>
<keyword evidence="3" id="KW-1185">Reference proteome</keyword>
<evidence type="ECO:0000256" key="1">
    <source>
        <dbReference type="SAM" id="MobiDB-lite"/>
    </source>
</evidence>
<feature type="compositionally biased region" description="Acidic residues" evidence="1">
    <location>
        <begin position="90"/>
        <end position="103"/>
    </location>
</feature>
<feature type="compositionally biased region" description="Basic and acidic residues" evidence="1">
    <location>
        <begin position="110"/>
        <end position="120"/>
    </location>
</feature>
<feature type="compositionally biased region" description="Polar residues" evidence="1">
    <location>
        <begin position="27"/>
        <end position="42"/>
    </location>
</feature>
<protein>
    <submittedName>
        <fullName evidence="2">Uncharacterized protein</fullName>
    </submittedName>
</protein>
<dbReference type="RefSeq" id="XP_014161456.1">
    <property type="nucleotide sequence ID" value="XM_014305981.1"/>
</dbReference>
<evidence type="ECO:0000313" key="2">
    <source>
        <dbReference type="EMBL" id="KNC87554.1"/>
    </source>
</evidence>
<dbReference type="AlphaFoldDB" id="A0A0L0GFB7"/>
<feature type="region of interest" description="Disordered" evidence="1">
    <location>
        <begin position="1"/>
        <end position="227"/>
    </location>
</feature>
<dbReference type="GeneID" id="25900823"/>
<organism evidence="2 3">
    <name type="scientific">Sphaeroforma arctica JP610</name>
    <dbReference type="NCBI Taxonomy" id="667725"/>
    <lineage>
        <taxon>Eukaryota</taxon>
        <taxon>Ichthyosporea</taxon>
        <taxon>Ichthyophonida</taxon>
        <taxon>Sphaeroforma</taxon>
    </lineage>
</organism>